<dbReference type="GO" id="GO:0070823">
    <property type="term" value="C:HDA1 complex"/>
    <property type="evidence" value="ECO:0007669"/>
    <property type="project" value="InterPro"/>
</dbReference>
<organism evidence="3 4">
    <name type="scientific">Debaryomyces hansenii (strain ATCC 36239 / CBS 767 / BCRC 21394 / JCM 1990 / NBRC 0083 / IGC 2968)</name>
    <name type="common">Yeast</name>
    <name type="synonym">Torulaspora hansenii</name>
    <dbReference type="NCBI Taxonomy" id="284592"/>
    <lineage>
        <taxon>Eukaryota</taxon>
        <taxon>Fungi</taxon>
        <taxon>Dikarya</taxon>
        <taxon>Ascomycota</taxon>
        <taxon>Saccharomycotina</taxon>
        <taxon>Pichiomycetes</taxon>
        <taxon>Debaryomycetaceae</taxon>
        <taxon>Debaryomyces</taxon>
    </lineage>
</organism>
<dbReference type="AlphaFoldDB" id="B5RTJ2"/>
<evidence type="ECO:0000256" key="1">
    <source>
        <dbReference type="SAM" id="Coils"/>
    </source>
</evidence>
<dbReference type="OMA" id="DHYMPRQ"/>
<gene>
    <name evidence="3" type="ordered locus">DEHA2D16214g</name>
</gene>
<keyword evidence="1" id="KW-0175">Coiled coil</keyword>
<dbReference type="Pfam" id="PF11496">
    <property type="entry name" value="HDA2-3"/>
    <property type="match status" value="1"/>
</dbReference>
<dbReference type="Proteomes" id="UP000000599">
    <property type="component" value="Chromosome D"/>
</dbReference>
<dbReference type="InterPro" id="IPR038609">
    <property type="entry name" value="HDA1_su2/3_sf"/>
</dbReference>
<dbReference type="RefSeq" id="XP_002770323.1">
    <property type="nucleotide sequence ID" value="XM_002770277.1"/>
</dbReference>
<dbReference type="OrthoDB" id="4034449at2759"/>
<name>B5RTJ2_DEBHA</name>
<evidence type="ECO:0000256" key="2">
    <source>
        <dbReference type="SAM" id="MobiDB-lite"/>
    </source>
</evidence>
<dbReference type="KEGG" id="dha:DEHA2D16214g"/>
<evidence type="ECO:0000313" key="4">
    <source>
        <dbReference type="Proteomes" id="UP000000599"/>
    </source>
</evidence>
<feature type="region of interest" description="Disordered" evidence="2">
    <location>
        <begin position="711"/>
        <end position="734"/>
    </location>
</feature>
<reference evidence="3 4" key="1">
    <citation type="journal article" date="2004" name="Nature">
        <title>Genome evolution in yeasts.</title>
        <authorList>
            <consortium name="Genolevures"/>
            <person name="Dujon B."/>
            <person name="Sherman D."/>
            <person name="Fischer G."/>
            <person name="Durrens P."/>
            <person name="Casaregola S."/>
            <person name="Lafontaine I."/>
            <person name="de Montigny J."/>
            <person name="Marck C."/>
            <person name="Neuveglise C."/>
            <person name="Talla E."/>
            <person name="Goffard N."/>
            <person name="Frangeul L."/>
            <person name="Aigle M."/>
            <person name="Anthouard V."/>
            <person name="Babour A."/>
            <person name="Barbe V."/>
            <person name="Barnay S."/>
            <person name="Blanchin S."/>
            <person name="Beckerich J.M."/>
            <person name="Beyne E."/>
            <person name="Bleykasten C."/>
            <person name="Boisrame A."/>
            <person name="Boyer J."/>
            <person name="Cattolico L."/>
            <person name="Confanioleri F."/>
            <person name="de Daruvar A."/>
            <person name="Despons L."/>
            <person name="Fabre E."/>
            <person name="Fairhead C."/>
            <person name="Ferry-Dumazet H."/>
            <person name="Groppi A."/>
            <person name="Hantraye F."/>
            <person name="Hennequin C."/>
            <person name="Jauniaux N."/>
            <person name="Joyet P."/>
            <person name="Kachouri R."/>
            <person name="Kerrest A."/>
            <person name="Koszul R."/>
            <person name="Lemaire M."/>
            <person name="Lesur I."/>
            <person name="Ma L."/>
            <person name="Muller H."/>
            <person name="Nicaud J.M."/>
            <person name="Nikolski M."/>
            <person name="Oztas S."/>
            <person name="Ozier-Kalogeropoulos O."/>
            <person name="Pellenz S."/>
            <person name="Potier S."/>
            <person name="Richard G.F."/>
            <person name="Straub M.L."/>
            <person name="Suleau A."/>
            <person name="Swennene D."/>
            <person name="Tekaia F."/>
            <person name="Wesolowski-Louvel M."/>
            <person name="Westhof E."/>
            <person name="Wirth B."/>
            <person name="Zeniou-Meyer M."/>
            <person name="Zivanovic I."/>
            <person name="Bolotin-Fukuhara M."/>
            <person name="Thierry A."/>
            <person name="Bouchier C."/>
            <person name="Caudron B."/>
            <person name="Scarpelli C."/>
            <person name="Gaillardin C."/>
            <person name="Weissenbach J."/>
            <person name="Wincker P."/>
            <person name="Souciet J.L."/>
        </authorList>
    </citation>
    <scope>NUCLEOTIDE SEQUENCE [LARGE SCALE GENOMIC DNA]</scope>
    <source>
        <strain evidence="4">ATCC 36239 / CBS 767 / BCRC 21394 / JCM 1990 / NBRC 0083 / IGC 2968</strain>
    </source>
</reference>
<dbReference type="HOGENOM" id="CLU_362083_0_0_1"/>
<evidence type="ECO:0000313" key="3">
    <source>
        <dbReference type="EMBL" id="CAR65677.1"/>
    </source>
</evidence>
<dbReference type="STRING" id="284592.B5RTJ2"/>
<dbReference type="FunCoup" id="B5RTJ2">
    <property type="interactions" value="106"/>
</dbReference>
<keyword evidence="4" id="KW-1185">Reference proteome</keyword>
<protein>
    <submittedName>
        <fullName evidence="3">DEHA2D16214p</fullName>
    </submittedName>
</protein>
<dbReference type="EMBL" id="CR382136">
    <property type="protein sequence ID" value="CAR65677.1"/>
    <property type="molecule type" value="Genomic_DNA"/>
</dbReference>
<accession>B5RTJ2</accession>
<dbReference type="GeneID" id="8998538"/>
<dbReference type="InParanoid" id="B5RTJ2"/>
<dbReference type="InterPro" id="IPR021006">
    <property type="entry name" value="Hda2/3"/>
</dbReference>
<proteinExistence type="predicted"/>
<dbReference type="eggNOG" id="ENOG502QU6B">
    <property type="taxonomic scope" value="Eukaryota"/>
</dbReference>
<feature type="coiled-coil region" evidence="1">
    <location>
        <begin position="526"/>
        <end position="623"/>
    </location>
</feature>
<dbReference type="Gene3D" id="3.40.50.12360">
    <property type="match status" value="1"/>
</dbReference>
<sequence>MNLMDMLSEEARDDIYQRNDMQSVLDENDPLTETTDSVITQPENGVYYLPSVLTQLQKDLTETVLHIFSLDLLDEIRTKRERSSINSLLDNTGPEFDAMNDTHSEAMNKYDKVNLLFEQLRLITKHPSLLVDHFMPKKLLLSEVNERLASLSGKFQLFNRLLDSFIDNNISKYESLNNTENNDFHILVVADNVKELELIEGLIIGKKLHYNNLSSERLYNDNSGKRKFKQEVDNIDGEPGRKRKHPSATTYTKKSEHSLCLSLATSQQLYNNYSASFENSQVNLIFSFDLNLDTQTPSIELIRSNNLPNRPDTLLESDAIPLKTPVFIPILNFSIEHIMLQMPQKKANNSFNLNNSKDSPNYKWKLQILNAFAVNRREAYEYHDHDFFLENYGSNMSVLFEWIYTWDIMRFPFEDNNAMMKFNDRLMLSFTDDQLTRELHINYLHKFGYFIEDLCKDDMEVDESINEIKIDHEHYKIEVFNYKTFKSKFAQLIYDRVCQIERAIDIKHKEILPSLRQAESLRQSTIDEDEEAISSNYRKLRKLNDEANFADKKMGRAESDIEKFQEHKLQSEFKLQFLRNNLVDEVKVEEELNKTLSEQEKLIEELDKEWANTSTEYEKLCEENNTSSVKYQNSSTDAVQLSSKLIALRDANSKLEGKLNGAGIQLLPSLINKDELINHEVELNKLKSENQFMLRFFDEKLDKLIKERTSLMDSTSNGSSSRPTNRVSRASTPF</sequence>